<evidence type="ECO:0000313" key="2">
    <source>
        <dbReference type="EMBL" id="KAK1603845.1"/>
    </source>
</evidence>
<protein>
    <submittedName>
        <fullName evidence="2">Uncharacterized protein</fullName>
    </submittedName>
</protein>
<evidence type="ECO:0000256" key="1">
    <source>
        <dbReference type="ARBA" id="ARBA00022821"/>
    </source>
</evidence>
<organism evidence="2 3">
    <name type="scientific">Lolium multiflorum</name>
    <name type="common">Italian ryegrass</name>
    <name type="synonym">Lolium perenne subsp. multiflorum</name>
    <dbReference type="NCBI Taxonomy" id="4521"/>
    <lineage>
        <taxon>Eukaryota</taxon>
        <taxon>Viridiplantae</taxon>
        <taxon>Streptophyta</taxon>
        <taxon>Embryophyta</taxon>
        <taxon>Tracheophyta</taxon>
        <taxon>Spermatophyta</taxon>
        <taxon>Magnoliopsida</taxon>
        <taxon>Liliopsida</taxon>
        <taxon>Poales</taxon>
        <taxon>Poaceae</taxon>
        <taxon>BOP clade</taxon>
        <taxon>Pooideae</taxon>
        <taxon>Poodae</taxon>
        <taxon>Poeae</taxon>
        <taxon>Poeae Chloroplast Group 2 (Poeae type)</taxon>
        <taxon>Loliodinae</taxon>
        <taxon>Loliinae</taxon>
        <taxon>Lolium</taxon>
    </lineage>
</organism>
<keyword evidence="3" id="KW-1185">Reference proteome</keyword>
<name>A0AAD8VGG0_LOLMU</name>
<dbReference type="AlphaFoldDB" id="A0AAD8VGG0"/>
<dbReference type="Gene3D" id="2.60.110.10">
    <property type="entry name" value="Thaumatin"/>
    <property type="match status" value="1"/>
</dbReference>
<proteinExistence type="predicted"/>
<sequence>MPAGTTASRVWPRTGCTFNGSGVGRCITGNCAGKLACAAYDEQPTTIAEYTLGKGGVPDFFDLSARHLGCCVRESEAEEDERAPAARGAAARDRVLALASRFRGAVFLEGLGKTGGGWKLARIFLR</sequence>
<reference evidence="2" key="1">
    <citation type="submission" date="2023-07" db="EMBL/GenBank/DDBJ databases">
        <title>A chromosome-level genome assembly of Lolium multiflorum.</title>
        <authorList>
            <person name="Chen Y."/>
            <person name="Copetti D."/>
            <person name="Kolliker R."/>
            <person name="Studer B."/>
        </authorList>
    </citation>
    <scope>NUCLEOTIDE SEQUENCE</scope>
    <source>
        <strain evidence="2">02402/16</strain>
        <tissue evidence="2">Leaf</tissue>
    </source>
</reference>
<gene>
    <name evidence="2" type="ORF">QYE76_027518</name>
</gene>
<dbReference type="Proteomes" id="UP001231189">
    <property type="component" value="Unassembled WGS sequence"/>
</dbReference>
<dbReference type="EMBL" id="JAUUTY010000007">
    <property type="protein sequence ID" value="KAK1603845.1"/>
    <property type="molecule type" value="Genomic_DNA"/>
</dbReference>
<dbReference type="PRINTS" id="PR00347">
    <property type="entry name" value="THAUMATIN"/>
</dbReference>
<keyword evidence="1" id="KW-0611">Plant defense</keyword>
<dbReference type="InterPro" id="IPR001938">
    <property type="entry name" value="Thaumatin"/>
</dbReference>
<comment type="caution">
    <text evidence="2">The sequence shown here is derived from an EMBL/GenBank/DDBJ whole genome shotgun (WGS) entry which is preliminary data.</text>
</comment>
<evidence type="ECO:0000313" key="3">
    <source>
        <dbReference type="Proteomes" id="UP001231189"/>
    </source>
</evidence>
<accession>A0AAD8VGG0</accession>
<dbReference type="PANTHER" id="PTHR31048">
    <property type="entry name" value="OS03G0233200 PROTEIN"/>
    <property type="match status" value="1"/>
</dbReference>
<dbReference type="SMART" id="SM00205">
    <property type="entry name" value="THN"/>
    <property type="match status" value="1"/>
</dbReference>
<dbReference type="Pfam" id="PF00314">
    <property type="entry name" value="Thaumatin"/>
    <property type="match status" value="1"/>
</dbReference>
<dbReference type="GO" id="GO:0006952">
    <property type="term" value="P:defense response"/>
    <property type="evidence" value="ECO:0007669"/>
    <property type="project" value="UniProtKB-KW"/>
</dbReference>
<dbReference type="PROSITE" id="PS51367">
    <property type="entry name" value="THAUMATIN_2"/>
    <property type="match status" value="1"/>
</dbReference>
<dbReference type="SUPFAM" id="SSF49870">
    <property type="entry name" value="Osmotin, thaumatin-like protein"/>
    <property type="match status" value="1"/>
</dbReference>
<dbReference type="InterPro" id="IPR037176">
    <property type="entry name" value="Osmotin/thaumatin-like_sf"/>
</dbReference>